<dbReference type="EMBL" id="AP022612">
    <property type="protein sequence ID" value="BBZ34114.1"/>
    <property type="molecule type" value="Genomic_DNA"/>
</dbReference>
<name>A0A7I7XY84_9MYCO</name>
<proteinExistence type="predicted"/>
<dbReference type="Proteomes" id="UP000466931">
    <property type="component" value="Chromosome"/>
</dbReference>
<dbReference type="OrthoDB" id="4711589at2"/>
<evidence type="ECO:0000313" key="1">
    <source>
        <dbReference type="EMBL" id="BBZ34114.1"/>
    </source>
</evidence>
<protein>
    <submittedName>
        <fullName evidence="1">Uncharacterized protein</fullName>
    </submittedName>
</protein>
<gene>
    <name evidence="1" type="ORF">MCNF_27190</name>
</gene>
<keyword evidence="2" id="KW-1185">Reference proteome</keyword>
<reference evidence="1" key="1">
    <citation type="journal article" date="2019" name="Emerg. Microbes Infect.">
        <title>Comprehensive subspecies identification of 175 nontuberculous mycobacteria species based on 7547 genomic profiles.</title>
        <authorList>
            <person name="Matsumoto Y."/>
            <person name="Kinjo T."/>
            <person name="Motooka D."/>
            <person name="Nabeya D."/>
            <person name="Jung N."/>
            <person name="Uechi K."/>
            <person name="Horii T."/>
            <person name="Iida T."/>
            <person name="Fujita J."/>
            <person name="Nakamura S."/>
        </authorList>
    </citation>
    <scope>NUCLEOTIDE SEQUENCE [LARGE SCALE GENOMIC DNA]</scope>
    <source>
        <strain evidence="1">JCM 13671</strain>
    </source>
</reference>
<evidence type="ECO:0000313" key="2">
    <source>
        <dbReference type="Proteomes" id="UP000466931"/>
    </source>
</evidence>
<organism evidence="1 2">
    <name type="scientific">Mycolicibacterium confluentis</name>
    <dbReference type="NCBI Taxonomy" id="28047"/>
    <lineage>
        <taxon>Bacteria</taxon>
        <taxon>Bacillati</taxon>
        <taxon>Actinomycetota</taxon>
        <taxon>Actinomycetes</taxon>
        <taxon>Mycobacteriales</taxon>
        <taxon>Mycobacteriaceae</taxon>
        <taxon>Mycolicibacterium</taxon>
    </lineage>
</organism>
<dbReference type="RefSeq" id="WP_133057773.1">
    <property type="nucleotide sequence ID" value="NZ_AP022612.1"/>
</dbReference>
<sequence>MTLITSAVVGNWAIHASDRLVSKKRSPKATPSEHDPHSNKTVIVCARGCWIVMGYTGLAYLDGKPTDQLIAEAVSGYDDLSDSAFSFWRPPPELHYREIRNRVEQKLRSAYSRLPKTVAAQYATIILGVGIQRKDGRVHKVMFRTTVQGDSATSIELGPEVDAFKAFRINAVGVVYRPIIDRARDRIQQLRGRPETLADAVRDILKDAVLETHSLAPSSVGEDVMTVILDNGSRKVRTALHIADPARQAELHRQSMDPGDEQFGLLSTISTPFVLTPGMIYGPSVANPGGWTMTNGITFDFSGFNDAPPRGQRGAYFGAQPRKARP</sequence>
<accession>A0A7I7XY84</accession>
<dbReference type="AlphaFoldDB" id="A0A7I7XY84"/>
<reference evidence="1" key="2">
    <citation type="submission" date="2020-02" db="EMBL/GenBank/DDBJ databases">
        <authorList>
            <person name="Matsumoto Y."/>
            <person name="Motooka D."/>
            <person name="Nakamura S."/>
        </authorList>
    </citation>
    <scope>NUCLEOTIDE SEQUENCE</scope>
    <source>
        <strain evidence="1">JCM 13671</strain>
    </source>
</reference>